<evidence type="ECO:0000256" key="1">
    <source>
        <dbReference type="ARBA" id="ARBA00008779"/>
    </source>
</evidence>
<dbReference type="EMBL" id="FOYT01000006">
    <property type="protein sequence ID" value="SFR73489.1"/>
    <property type="molecule type" value="Genomic_DNA"/>
</dbReference>
<dbReference type="SUPFAM" id="SSF53649">
    <property type="entry name" value="Alkaline phosphatase-like"/>
    <property type="match status" value="1"/>
</dbReference>
<dbReference type="GO" id="GO:0004065">
    <property type="term" value="F:arylsulfatase activity"/>
    <property type="evidence" value="ECO:0007669"/>
    <property type="project" value="TreeGrafter"/>
</dbReference>
<protein>
    <submittedName>
        <fullName evidence="5">Uncharacterized sulfatase</fullName>
    </submittedName>
</protein>
<dbReference type="Gene3D" id="3.40.720.10">
    <property type="entry name" value="Alkaline Phosphatase, subunit A"/>
    <property type="match status" value="1"/>
</dbReference>
<evidence type="ECO:0000313" key="5">
    <source>
        <dbReference type="EMBL" id="SFR73489.1"/>
    </source>
</evidence>
<dbReference type="InterPro" id="IPR050738">
    <property type="entry name" value="Sulfatase"/>
</dbReference>
<dbReference type="Proteomes" id="UP000198531">
    <property type="component" value="Unassembled WGS sequence"/>
</dbReference>
<comment type="PTM">
    <text evidence="3">The conversion to 3-oxoalanine (also known as C-formylglycine, FGly), of a serine or cysteine residue in prokaryotes and of a cysteine residue in eukaryotes, is critical for catalytic activity.</text>
</comment>
<evidence type="ECO:0000256" key="2">
    <source>
        <dbReference type="ARBA" id="ARBA00022801"/>
    </source>
</evidence>
<organism evidence="5 6">
    <name type="scientific">Halogeometricum rufum</name>
    <dbReference type="NCBI Taxonomy" id="553469"/>
    <lineage>
        <taxon>Archaea</taxon>
        <taxon>Methanobacteriati</taxon>
        <taxon>Methanobacteriota</taxon>
        <taxon>Stenosarchaea group</taxon>
        <taxon>Halobacteria</taxon>
        <taxon>Halobacteriales</taxon>
        <taxon>Haloferacaceae</taxon>
        <taxon>Halogeometricum</taxon>
    </lineage>
</organism>
<dbReference type="AlphaFoldDB" id="A0A1I6J3H8"/>
<dbReference type="InterPro" id="IPR000917">
    <property type="entry name" value="Sulfatase_N"/>
</dbReference>
<dbReference type="PANTHER" id="PTHR42693:SF53">
    <property type="entry name" value="ENDO-4-O-SULFATASE"/>
    <property type="match status" value="1"/>
</dbReference>
<dbReference type="PANTHER" id="PTHR42693">
    <property type="entry name" value="ARYLSULFATASE FAMILY MEMBER"/>
    <property type="match status" value="1"/>
</dbReference>
<name>A0A1I6J3H8_9EURY</name>
<reference evidence="6" key="1">
    <citation type="submission" date="2016-10" db="EMBL/GenBank/DDBJ databases">
        <authorList>
            <person name="Varghese N."/>
            <person name="Submissions S."/>
        </authorList>
    </citation>
    <scope>NUCLEOTIDE SEQUENCE [LARGE SCALE GENOMIC DNA]</scope>
    <source>
        <strain evidence="6">CGMCC 1.7736</strain>
    </source>
</reference>
<dbReference type="STRING" id="553469.SAMN04487947_3993"/>
<sequence length="491" mass="54602">MGCKIKLVGDVLCGRAMTTNRRPNIVWLTLDSVRTDRTSLAGYHRDTTPQMQRIADDADGQAFTDCVSHAMWSLPSDSSILTGTYPAHHGTGLWNDVLPPDITTVPERFSELGYRTVGISQNAYCSDSTGLSRGFDEFTWMHKSNLLQTAGPRILLRYLLGLRKHSAGYTTTPSRHRPEFIATEVAKRQLSSYAGGDDPFFMFVHTQGAHLPYIPPLPYRDAFTDDIELSTEEAVEVAFDRSMNYYREIANGCEFSAAEKEAIDAMYDGVLAYADQQVGDLFDHVQSLDAGPTIFVVTGDHGDLLGEHGVIGHQFSLHDGLVNVPTVVHGLPSATDLPSDSLVQHIDVMQMLLAEAGASDSALDELQGIDPREEERTYALSQRGNETYETAVEQVRTHNPDADLGRFQSGLLHAVRSDEYKWLRGDRGDELYRLDDEDTDVSAAHPSVAEEHRAFFEAFSERLGRGRRNTEKREMSSAMKKQLSDLGYVMD</sequence>
<keyword evidence="6" id="KW-1185">Reference proteome</keyword>
<dbReference type="RefSeq" id="WP_342714086.1">
    <property type="nucleotide sequence ID" value="NZ_FOYT01000006.1"/>
</dbReference>
<proteinExistence type="inferred from homology"/>
<gene>
    <name evidence="5" type="ORF">SAMN04487947_3993</name>
</gene>
<dbReference type="CDD" id="cd16148">
    <property type="entry name" value="sulfatase_like"/>
    <property type="match status" value="1"/>
</dbReference>
<accession>A0A1I6J3H8</accession>
<evidence type="ECO:0000313" key="6">
    <source>
        <dbReference type="Proteomes" id="UP000198531"/>
    </source>
</evidence>
<dbReference type="InterPro" id="IPR017850">
    <property type="entry name" value="Alkaline_phosphatase_core_sf"/>
</dbReference>
<feature type="domain" description="Sulfatase N-terminal" evidence="4">
    <location>
        <begin position="23"/>
        <end position="357"/>
    </location>
</feature>
<dbReference type="Pfam" id="PF00884">
    <property type="entry name" value="Sulfatase"/>
    <property type="match status" value="1"/>
</dbReference>
<evidence type="ECO:0000256" key="3">
    <source>
        <dbReference type="PIRSR" id="PIRSR600917-52"/>
    </source>
</evidence>
<evidence type="ECO:0000259" key="4">
    <source>
        <dbReference type="Pfam" id="PF00884"/>
    </source>
</evidence>
<feature type="modified residue" description="3-oxoalanine (Ser)" evidence="3">
    <location>
        <position position="73"/>
    </location>
</feature>
<comment type="similarity">
    <text evidence="1">Belongs to the sulfatase family.</text>
</comment>
<keyword evidence="2" id="KW-0378">Hydrolase</keyword>